<dbReference type="InterPro" id="IPR002893">
    <property type="entry name" value="Znf_MYND"/>
</dbReference>
<keyword evidence="2 4" id="KW-0863">Zinc-finger</keyword>
<reference evidence="6" key="1">
    <citation type="submission" date="2025-05" db="UniProtKB">
        <authorList>
            <consortium name="RefSeq"/>
        </authorList>
    </citation>
    <scope>NUCLEOTIDE SEQUENCE [LARGE SCALE GENOMIC DNA]</scope>
</reference>
<evidence type="ECO:0000256" key="3">
    <source>
        <dbReference type="ARBA" id="ARBA00022833"/>
    </source>
</evidence>
<dbReference type="Pfam" id="PF01753">
    <property type="entry name" value="zf-MYND"/>
    <property type="match status" value="1"/>
</dbReference>
<gene>
    <name evidence="7" type="primary">LOC101238868</name>
</gene>
<evidence type="ECO:0000313" key="7">
    <source>
        <dbReference type="RefSeq" id="XP_065646932.1"/>
    </source>
</evidence>
<dbReference type="Gene3D" id="6.10.140.2220">
    <property type="match status" value="1"/>
</dbReference>
<keyword evidence="6" id="KW-1185">Reference proteome</keyword>
<feature type="domain" description="MYND-type" evidence="5">
    <location>
        <begin position="528"/>
        <end position="563"/>
    </location>
</feature>
<evidence type="ECO:0000313" key="6">
    <source>
        <dbReference type="Proteomes" id="UP001652625"/>
    </source>
</evidence>
<organism evidence="6 7">
    <name type="scientific">Hydra vulgaris</name>
    <name type="common">Hydra</name>
    <name type="synonym">Hydra attenuata</name>
    <dbReference type="NCBI Taxonomy" id="6087"/>
    <lineage>
        <taxon>Eukaryota</taxon>
        <taxon>Metazoa</taxon>
        <taxon>Cnidaria</taxon>
        <taxon>Hydrozoa</taxon>
        <taxon>Hydroidolina</taxon>
        <taxon>Anthoathecata</taxon>
        <taxon>Aplanulata</taxon>
        <taxon>Hydridae</taxon>
        <taxon>Hydra</taxon>
    </lineage>
</organism>
<sequence>MSDLPDVQFFEAFLVYVSCSSKKTQYIDRVIETSAFVSVLKRLIEIQKKNISSKETSFSLKFSDYFRECKELQNCYDFYQENMPVAVLCYILTSCLKVDSFLRSFLKTPGGVKIIFDVLKAPCCFFMHPAFIYLLMKTTEQLLLEGVKVDIENLFRDFDFKHVRELVISENKIIRKYAQLIIRKVCDAKIFYGEIRFPAWEDITMFSSECLKELLYKDIHDQTFSLDLIGYIHRLSNNNGLKSHPSEFYEFAMLFLKSCGVKKQLIGDLVIAALKAVLYLSEKLSTESKLNAIRICLPFTCCNKGEKKGFDLPGTKEVALWVCSRLMEKDEDCIVEFYQHIELVLLVEETFKLGLAYTSETLHPKNCSQNMFTYFTLLNHMFAVNEVLKYTPLFNCDPLVLSSEVISKLCQMCSLCIDLPFLTDLLGKKVIYMLSVLIVEDQMLVKELISYDTVKLIQHLFITYDTCEYPYLIKCRLIFKHYYPKLLWIGFYEYDEFRRKNHEIKVLNEKTETHFKNELKIKCAWHLCESDTPVLFKCGQCFLTNYCSQTCQRNDWRSHKQTCAKNI</sequence>
<evidence type="ECO:0000256" key="2">
    <source>
        <dbReference type="ARBA" id="ARBA00022771"/>
    </source>
</evidence>
<dbReference type="RefSeq" id="XP_065646932.1">
    <property type="nucleotide sequence ID" value="XM_065790860.1"/>
</dbReference>
<evidence type="ECO:0000256" key="1">
    <source>
        <dbReference type="ARBA" id="ARBA00022723"/>
    </source>
</evidence>
<dbReference type="Proteomes" id="UP001652625">
    <property type="component" value="Chromosome 02"/>
</dbReference>
<dbReference type="GeneID" id="101238868"/>
<name>A0ABM4BDA2_HYDVU</name>
<keyword evidence="1" id="KW-0479">Metal-binding</keyword>
<dbReference type="SUPFAM" id="SSF144232">
    <property type="entry name" value="HIT/MYND zinc finger-like"/>
    <property type="match status" value="1"/>
</dbReference>
<proteinExistence type="predicted"/>
<accession>A0ABM4BDA2</accession>
<keyword evidence="3" id="KW-0862">Zinc</keyword>
<protein>
    <submittedName>
        <fullName evidence="7">Uncharacterized protein LOC101238868 isoform X3</fullName>
    </submittedName>
</protein>
<evidence type="ECO:0000259" key="5">
    <source>
        <dbReference type="PROSITE" id="PS50865"/>
    </source>
</evidence>
<evidence type="ECO:0000256" key="4">
    <source>
        <dbReference type="PROSITE-ProRule" id="PRU00134"/>
    </source>
</evidence>
<dbReference type="PROSITE" id="PS50865">
    <property type="entry name" value="ZF_MYND_2"/>
    <property type="match status" value="1"/>
</dbReference>
<reference evidence="7" key="2">
    <citation type="submission" date="2025-08" db="UniProtKB">
        <authorList>
            <consortium name="RefSeq"/>
        </authorList>
    </citation>
    <scope>IDENTIFICATION</scope>
</reference>